<dbReference type="OrthoDB" id="7172369at2"/>
<proteinExistence type="predicted"/>
<dbReference type="Proteomes" id="UP000190105">
    <property type="component" value="Unassembled WGS sequence"/>
</dbReference>
<feature type="domain" description="DUF6438" evidence="1">
    <location>
        <begin position="4"/>
        <end position="119"/>
    </location>
</feature>
<dbReference type="EMBL" id="FUYH01000008">
    <property type="protein sequence ID" value="SKA87482.1"/>
    <property type="molecule type" value="Genomic_DNA"/>
</dbReference>
<sequence>MFEYIKLQRTMCFGTCPVYSVMVDNKGNVNYYGEMFVYKSGEHHWKISGKKVNQLNDLIEDFGFKSFIYEPGYEFITDCPSCITTVKYSNGETKEIDHYYGHILIDDSLTAFENKIERIIGTKKYVNPKLYIYQVEEKISEPSIRYIVISASEKEAIYLAEKECTRQEALKWEVKKIGVAIDDYYEPLILMRDFK</sequence>
<gene>
    <name evidence="2" type="ORF">SAMN05443428_1083</name>
</gene>
<keyword evidence="3" id="KW-1185">Reference proteome</keyword>
<evidence type="ECO:0000313" key="2">
    <source>
        <dbReference type="EMBL" id="SKA87482.1"/>
    </source>
</evidence>
<evidence type="ECO:0000259" key="1">
    <source>
        <dbReference type="Pfam" id="PF20033"/>
    </source>
</evidence>
<dbReference type="RefSeq" id="WP_078696316.1">
    <property type="nucleotide sequence ID" value="NZ_FUYH01000008.1"/>
</dbReference>
<evidence type="ECO:0000313" key="3">
    <source>
        <dbReference type="Proteomes" id="UP000190105"/>
    </source>
</evidence>
<dbReference type="STRING" id="1147123.SAMN05443428_1083"/>
<accession>A0A1T4XCS5</accession>
<organism evidence="2 3">
    <name type="scientific">Caloramator quimbayensis</name>
    <dbReference type="NCBI Taxonomy" id="1147123"/>
    <lineage>
        <taxon>Bacteria</taxon>
        <taxon>Bacillati</taxon>
        <taxon>Bacillota</taxon>
        <taxon>Clostridia</taxon>
        <taxon>Eubacteriales</taxon>
        <taxon>Clostridiaceae</taxon>
        <taxon>Caloramator</taxon>
    </lineage>
</organism>
<dbReference type="InterPro" id="IPR045497">
    <property type="entry name" value="DUF6438"/>
</dbReference>
<dbReference type="AlphaFoldDB" id="A0A1T4XCS5"/>
<protein>
    <recommendedName>
        <fullName evidence="1">DUF6438 domain-containing protein</fullName>
    </recommendedName>
</protein>
<reference evidence="3" key="1">
    <citation type="submission" date="2017-02" db="EMBL/GenBank/DDBJ databases">
        <authorList>
            <person name="Varghese N."/>
            <person name="Submissions S."/>
        </authorList>
    </citation>
    <scope>NUCLEOTIDE SEQUENCE [LARGE SCALE GENOMIC DNA]</scope>
    <source>
        <strain evidence="3">USBA 833</strain>
    </source>
</reference>
<name>A0A1T4XCS5_9CLOT</name>
<dbReference type="Pfam" id="PF20033">
    <property type="entry name" value="DUF6438"/>
    <property type="match status" value="1"/>
</dbReference>